<comment type="caution">
    <text evidence="5">The sequence shown here is derived from an EMBL/GenBank/DDBJ whole genome shotgun (WGS) entry which is preliminary data.</text>
</comment>
<keyword evidence="2" id="KW-1133">Transmembrane helix</keyword>
<evidence type="ECO:0000256" key="1">
    <source>
        <dbReference type="SAM" id="MobiDB-lite"/>
    </source>
</evidence>
<keyword evidence="2" id="KW-0472">Membrane</keyword>
<sequence>MLYAFVWFCLYYERLFGVFGVETGEITKVTEGDSVTLNSRLQRGEELFWLFGPQETPIAKINKKEGVFKTYEDADRGRFRGRLELDYETGSLTITNTRTEHAGVYQLQIISKTVSYKTFTVSVYARLPIPVISRDSSQCSSSSSSSSSCSLVCSVLNVSHVTLSWYAGISVLSSISESDLSISLSLPLEVEYQDNNTYSCVINNPVSNQTTHLDISGLCQPCPAPLPIPVISRDSPQCSSSSSSSNCSVLCSSVLNVSHVTLSWYAGINVLSSISASDLSISLSLPLEVEYQDKNTYSCVINNTISNQTTHLDITQLCHTCAGWVHCCGFTETIIRLVVSVLVGVATVAVLVYDIRSRRSYQKRREQTSPRSHEGEYDDVMSGH</sequence>
<dbReference type="PANTHER" id="PTHR21063:SF4">
    <property type="entry name" value="CD48 ANTIGEN-RELATED"/>
    <property type="match status" value="1"/>
</dbReference>
<dbReference type="Proteomes" id="UP001364617">
    <property type="component" value="Unassembled WGS sequence"/>
</dbReference>
<evidence type="ECO:0000256" key="3">
    <source>
        <dbReference type="SAM" id="SignalP"/>
    </source>
</evidence>
<dbReference type="InterPro" id="IPR013106">
    <property type="entry name" value="Ig_V-set"/>
</dbReference>
<dbReference type="AlphaFoldDB" id="A0AAN9GZB4"/>
<dbReference type="Pfam" id="PF07686">
    <property type="entry name" value="V-set"/>
    <property type="match status" value="1"/>
</dbReference>
<evidence type="ECO:0000259" key="4">
    <source>
        <dbReference type="PROSITE" id="PS50835"/>
    </source>
</evidence>
<evidence type="ECO:0000313" key="5">
    <source>
        <dbReference type="EMBL" id="KAK7136744.1"/>
    </source>
</evidence>
<feature type="chain" id="PRO_5042871247" description="Ig-like domain-containing protein" evidence="3">
    <location>
        <begin position="21"/>
        <end position="384"/>
    </location>
</feature>
<dbReference type="InterPro" id="IPR007110">
    <property type="entry name" value="Ig-like_dom"/>
</dbReference>
<feature type="domain" description="Ig-like" evidence="4">
    <location>
        <begin position="229"/>
        <end position="315"/>
    </location>
</feature>
<name>A0AAN9GZB4_9TELE</name>
<feature type="region of interest" description="Disordered" evidence="1">
    <location>
        <begin position="363"/>
        <end position="384"/>
    </location>
</feature>
<dbReference type="EMBL" id="JAYKXH010000018">
    <property type="protein sequence ID" value="KAK7136744.1"/>
    <property type="molecule type" value="Genomic_DNA"/>
</dbReference>
<feature type="compositionally biased region" description="Basic and acidic residues" evidence="1">
    <location>
        <begin position="363"/>
        <end position="375"/>
    </location>
</feature>
<organism evidence="5 6">
    <name type="scientific">Phoxinus phoxinus</name>
    <name type="common">Eurasian minnow</name>
    <dbReference type="NCBI Taxonomy" id="58324"/>
    <lineage>
        <taxon>Eukaryota</taxon>
        <taxon>Metazoa</taxon>
        <taxon>Chordata</taxon>
        <taxon>Craniata</taxon>
        <taxon>Vertebrata</taxon>
        <taxon>Euteleostomi</taxon>
        <taxon>Actinopterygii</taxon>
        <taxon>Neopterygii</taxon>
        <taxon>Teleostei</taxon>
        <taxon>Ostariophysi</taxon>
        <taxon>Cypriniformes</taxon>
        <taxon>Leuciscidae</taxon>
        <taxon>Phoxininae</taxon>
        <taxon>Phoxinus</taxon>
    </lineage>
</organism>
<feature type="domain" description="Ig-like" evidence="4">
    <location>
        <begin position="130"/>
        <end position="216"/>
    </location>
</feature>
<dbReference type="InterPro" id="IPR013783">
    <property type="entry name" value="Ig-like_fold"/>
</dbReference>
<dbReference type="PANTHER" id="PTHR21063">
    <property type="entry name" value="LFA-3"/>
    <property type="match status" value="1"/>
</dbReference>
<dbReference type="PROSITE" id="PS50835">
    <property type="entry name" value="IG_LIKE"/>
    <property type="match status" value="2"/>
</dbReference>
<dbReference type="SUPFAM" id="SSF48726">
    <property type="entry name" value="Immunoglobulin"/>
    <property type="match status" value="2"/>
</dbReference>
<dbReference type="Gene3D" id="2.60.40.10">
    <property type="entry name" value="Immunoglobulins"/>
    <property type="match status" value="3"/>
</dbReference>
<feature type="transmembrane region" description="Helical" evidence="2">
    <location>
        <begin position="334"/>
        <end position="355"/>
    </location>
</feature>
<keyword evidence="2" id="KW-0812">Transmembrane</keyword>
<feature type="signal peptide" evidence="3">
    <location>
        <begin position="1"/>
        <end position="20"/>
    </location>
</feature>
<protein>
    <recommendedName>
        <fullName evidence="4">Ig-like domain-containing protein</fullName>
    </recommendedName>
</protein>
<dbReference type="SMART" id="SM00409">
    <property type="entry name" value="IG"/>
    <property type="match status" value="1"/>
</dbReference>
<proteinExistence type="predicted"/>
<evidence type="ECO:0000256" key="2">
    <source>
        <dbReference type="SAM" id="Phobius"/>
    </source>
</evidence>
<dbReference type="InterPro" id="IPR036179">
    <property type="entry name" value="Ig-like_dom_sf"/>
</dbReference>
<evidence type="ECO:0000313" key="6">
    <source>
        <dbReference type="Proteomes" id="UP001364617"/>
    </source>
</evidence>
<accession>A0AAN9GZB4</accession>
<keyword evidence="3" id="KW-0732">Signal</keyword>
<keyword evidence="6" id="KW-1185">Reference proteome</keyword>
<reference evidence="5 6" key="1">
    <citation type="submission" date="2024-02" db="EMBL/GenBank/DDBJ databases">
        <title>Chromosome-level genome assembly of the Eurasian Minnow (Phoxinus phoxinus).</title>
        <authorList>
            <person name="Oriowo T.O."/>
            <person name="Martin S."/>
            <person name="Stange M."/>
            <person name="Chrysostomakis Y."/>
            <person name="Brown T."/>
            <person name="Winkler S."/>
            <person name="Kukowka S."/>
            <person name="Myers E.W."/>
            <person name="Bohne A."/>
        </authorList>
    </citation>
    <scope>NUCLEOTIDE SEQUENCE [LARGE SCALE GENOMIC DNA]</scope>
    <source>
        <strain evidence="5">ZFMK-TIS-60720</strain>
        <tissue evidence="5">Whole Organism</tissue>
    </source>
</reference>
<dbReference type="InterPro" id="IPR003599">
    <property type="entry name" value="Ig_sub"/>
</dbReference>
<gene>
    <name evidence="5" type="ORF">R3I93_016948</name>
</gene>